<dbReference type="PANTHER" id="PTHR11941:SF54">
    <property type="entry name" value="ENOYL-COA HYDRATASE, MITOCHONDRIAL"/>
    <property type="match status" value="1"/>
</dbReference>
<evidence type="ECO:0000313" key="3">
    <source>
        <dbReference type="EMBL" id="SAL27128.1"/>
    </source>
</evidence>
<dbReference type="SUPFAM" id="SSF52096">
    <property type="entry name" value="ClpP/crotonase"/>
    <property type="match status" value="1"/>
</dbReference>
<protein>
    <submittedName>
        <fullName evidence="3">Enoyl-CoA hydratase</fullName>
    </submittedName>
</protein>
<dbReference type="EMBL" id="FCOK02000010">
    <property type="protein sequence ID" value="SAL27128.1"/>
    <property type="molecule type" value="Genomic_DNA"/>
</dbReference>
<dbReference type="OrthoDB" id="8452484at2"/>
<dbReference type="Gene3D" id="3.90.226.10">
    <property type="entry name" value="2-enoyl-CoA Hydratase, Chain A, domain 1"/>
    <property type="match status" value="1"/>
</dbReference>
<dbReference type="AlphaFoldDB" id="A0A158G4R1"/>
<organism evidence="3 4">
    <name type="scientific">Caballeronia udeis</name>
    <dbReference type="NCBI Taxonomy" id="1232866"/>
    <lineage>
        <taxon>Bacteria</taxon>
        <taxon>Pseudomonadati</taxon>
        <taxon>Pseudomonadota</taxon>
        <taxon>Betaproteobacteria</taxon>
        <taxon>Burkholderiales</taxon>
        <taxon>Burkholderiaceae</taxon>
        <taxon>Caballeronia</taxon>
    </lineage>
</organism>
<dbReference type="Proteomes" id="UP000054683">
    <property type="component" value="Unassembled WGS sequence"/>
</dbReference>
<dbReference type="InterPro" id="IPR018376">
    <property type="entry name" value="Enoyl-CoA_hyd/isom_CS"/>
</dbReference>
<dbReference type="InterPro" id="IPR029045">
    <property type="entry name" value="ClpP/crotonase-like_dom_sf"/>
</dbReference>
<dbReference type="PANTHER" id="PTHR11941">
    <property type="entry name" value="ENOYL-COA HYDRATASE-RELATED"/>
    <property type="match status" value="1"/>
</dbReference>
<dbReference type="PROSITE" id="PS00092">
    <property type="entry name" value="N6_MTASE"/>
    <property type="match status" value="1"/>
</dbReference>
<dbReference type="PROSITE" id="PS00166">
    <property type="entry name" value="ENOYL_COA_HYDRATASE"/>
    <property type="match status" value="1"/>
</dbReference>
<dbReference type="Pfam" id="PF00378">
    <property type="entry name" value="ECH_1"/>
    <property type="match status" value="1"/>
</dbReference>
<evidence type="ECO:0000256" key="1">
    <source>
        <dbReference type="ARBA" id="ARBA00005254"/>
    </source>
</evidence>
<sequence length="262" mass="28506">MKSIRFEREGKVGNIVLANPPYNRLDLRFAQCLREAVHEASESDIRVLVVRAEGPHFSLGGEVREWPGKDLNWFRTFVAEVNTSYRAIEALRVPTVAVVQGLAFGGGLELALGCDFVVASTDTVFRCVEVTTAMLPIAGALQRLAERVGRSRASRFAMLGEPIPGSLAGEIGLATHVAEPDELERVAKELVTRLSDGPTLSYAATRTLLKTWSSGGVAGADIALLDVCMGLYHTEDVTRGFAHTAEAFDRDQEPTDLVFYGR</sequence>
<dbReference type="RefSeq" id="WP_062084743.1">
    <property type="nucleotide sequence ID" value="NZ_FCOK02000010.1"/>
</dbReference>
<dbReference type="GO" id="GO:0006635">
    <property type="term" value="P:fatty acid beta-oxidation"/>
    <property type="evidence" value="ECO:0007669"/>
    <property type="project" value="TreeGrafter"/>
</dbReference>
<name>A0A158G4R1_9BURK</name>
<dbReference type="GO" id="GO:0032259">
    <property type="term" value="P:methylation"/>
    <property type="evidence" value="ECO:0007669"/>
    <property type="project" value="InterPro"/>
</dbReference>
<dbReference type="GO" id="GO:0003676">
    <property type="term" value="F:nucleic acid binding"/>
    <property type="evidence" value="ECO:0007669"/>
    <property type="project" value="InterPro"/>
</dbReference>
<accession>A0A158G4R1</accession>
<evidence type="ECO:0000256" key="2">
    <source>
        <dbReference type="RuleBase" id="RU003707"/>
    </source>
</evidence>
<evidence type="ECO:0000313" key="4">
    <source>
        <dbReference type="Proteomes" id="UP000054683"/>
    </source>
</evidence>
<dbReference type="InterPro" id="IPR001753">
    <property type="entry name" value="Enoyl-CoA_hydra/iso"/>
</dbReference>
<proteinExistence type="inferred from homology"/>
<dbReference type="InterPro" id="IPR002052">
    <property type="entry name" value="DNA_methylase_N6_adenine_CS"/>
</dbReference>
<comment type="similarity">
    <text evidence="1 2">Belongs to the enoyl-CoA hydratase/isomerase family.</text>
</comment>
<reference evidence="3 4" key="1">
    <citation type="submission" date="2016-01" db="EMBL/GenBank/DDBJ databases">
        <authorList>
            <person name="Oliw E.H."/>
        </authorList>
    </citation>
    <scope>NUCLEOTIDE SEQUENCE [LARGE SCALE GENOMIC DNA]</scope>
    <source>
        <strain evidence="3">LMG 27134</strain>
    </source>
</reference>
<dbReference type="CDD" id="cd06558">
    <property type="entry name" value="crotonase-like"/>
    <property type="match status" value="1"/>
</dbReference>
<dbReference type="GO" id="GO:0008168">
    <property type="term" value="F:methyltransferase activity"/>
    <property type="evidence" value="ECO:0007669"/>
    <property type="project" value="InterPro"/>
</dbReference>
<gene>
    <name evidence="3" type="ORF">AWB69_02058</name>
</gene>